<feature type="region of interest" description="Disordered" evidence="1">
    <location>
        <begin position="154"/>
        <end position="178"/>
    </location>
</feature>
<dbReference type="EMBL" id="JAURUR010000011">
    <property type="protein sequence ID" value="MDP9765450.1"/>
    <property type="molecule type" value="Genomic_DNA"/>
</dbReference>
<evidence type="ECO:0000313" key="3">
    <source>
        <dbReference type="Proteomes" id="UP001232163"/>
    </source>
</evidence>
<evidence type="ECO:0000313" key="2">
    <source>
        <dbReference type="EMBL" id="MDP9765450.1"/>
    </source>
</evidence>
<sequence>MSDGPTPSLPASIIERFVQEREGWSDADVLEELKGCPPLPGEEAFDQAAANWRDVYRFVALADVCAARKLRPAVVMLLERASFGDPGETMRGLRHHLERIAEPDWDFLTDACLEALNSPQPGARYWAVQQLGIMQVERTLGALQGALDDPEAEIRSEAQNAIDGFASQPSTPKRPRRQ</sequence>
<dbReference type="SUPFAM" id="SSF48371">
    <property type="entry name" value="ARM repeat"/>
    <property type="match status" value="1"/>
</dbReference>
<gene>
    <name evidence="2" type="ORF">QO006_002901</name>
</gene>
<dbReference type="RefSeq" id="WP_307467495.1">
    <property type="nucleotide sequence ID" value="NZ_JAURUR010000011.1"/>
</dbReference>
<dbReference type="InterPro" id="IPR016024">
    <property type="entry name" value="ARM-type_fold"/>
</dbReference>
<name>A0ABT9MFT0_9DEIO</name>
<proteinExistence type="predicted"/>
<organism evidence="2 3">
    <name type="scientific">Deinococcus enclensis</name>
    <dbReference type="NCBI Taxonomy" id="1049582"/>
    <lineage>
        <taxon>Bacteria</taxon>
        <taxon>Thermotogati</taxon>
        <taxon>Deinococcota</taxon>
        <taxon>Deinococci</taxon>
        <taxon>Deinococcales</taxon>
        <taxon>Deinococcaceae</taxon>
        <taxon>Deinococcus</taxon>
    </lineage>
</organism>
<dbReference type="Gene3D" id="1.25.10.10">
    <property type="entry name" value="Leucine-rich Repeat Variant"/>
    <property type="match status" value="1"/>
</dbReference>
<evidence type="ECO:0000256" key="1">
    <source>
        <dbReference type="SAM" id="MobiDB-lite"/>
    </source>
</evidence>
<dbReference type="Proteomes" id="UP001232163">
    <property type="component" value="Unassembled WGS sequence"/>
</dbReference>
<comment type="caution">
    <text evidence="2">The sequence shown here is derived from an EMBL/GenBank/DDBJ whole genome shotgun (WGS) entry which is preliminary data.</text>
</comment>
<dbReference type="InterPro" id="IPR011989">
    <property type="entry name" value="ARM-like"/>
</dbReference>
<protein>
    <submittedName>
        <fullName evidence="2">HEAT repeat protein</fullName>
    </submittedName>
</protein>
<accession>A0ABT9MFT0</accession>
<reference evidence="2 3" key="1">
    <citation type="submission" date="2023-07" db="EMBL/GenBank/DDBJ databases">
        <title>Genomic Encyclopedia of Type Strains, Phase IV (KMG-IV): sequencing the most valuable type-strain genomes for metagenomic binning, comparative biology and taxonomic classification.</title>
        <authorList>
            <person name="Goeker M."/>
        </authorList>
    </citation>
    <scope>NUCLEOTIDE SEQUENCE [LARGE SCALE GENOMIC DNA]</scope>
    <source>
        <strain evidence="2 3">NIO-1023</strain>
    </source>
</reference>
<keyword evidence="3" id="KW-1185">Reference proteome</keyword>